<reference evidence="5" key="1">
    <citation type="journal article" date="2019" name="Int. J. Syst. Evol. Microbiol.">
        <title>The Global Catalogue of Microorganisms (GCM) 10K type strain sequencing project: providing services to taxonomists for standard genome sequencing and annotation.</title>
        <authorList>
            <consortium name="The Broad Institute Genomics Platform"/>
            <consortium name="The Broad Institute Genome Sequencing Center for Infectious Disease"/>
            <person name="Wu L."/>
            <person name="Ma J."/>
        </authorList>
    </citation>
    <scope>NUCLEOTIDE SEQUENCE [LARGE SCALE GENOMIC DNA]</scope>
    <source>
        <strain evidence="5">ICMP 6774ER</strain>
    </source>
</reference>
<evidence type="ECO:0000313" key="4">
    <source>
        <dbReference type="EMBL" id="MFD1936863.1"/>
    </source>
</evidence>
<gene>
    <name evidence="4" type="ORF">ACFSKW_35875</name>
</gene>
<comment type="caution">
    <text evidence="4">The sequence shown here is derived from an EMBL/GenBank/DDBJ whole genome shotgun (WGS) entry which is preliminary data.</text>
</comment>
<dbReference type="InterPro" id="IPR025736">
    <property type="entry name" value="PucR_C-HTH_dom"/>
</dbReference>
<keyword evidence="5" id="KW-1185">Reference proteome</keyword>
<comment type="similarity">
    <text evidence="1">Belongs to the CdaR family.</text>
</comment>
<name>A0ABW4T4F8_9ACTN</name>
<evidence type="ECO:0000259" key="2">
    <source>
        <dbReference type="Pfam" id="PF13556"/>
    </source>
</evidence>
<dbReference type="Gene3D" id="1.10.10.2840">
    <property type="entry name" value="PucR C-terminal helix-turn-helix domain"/>
    <property type="match status" value="1"/>
</dbReference>
<evidence type="ECO:0000259" key="3">
    <source>
        <dbReference type="Pfam" id="PF17853"/>
    </source>
</evidence>
<dbReference type="PANTHER" id="PTHR33744:SF1">
    <property type="entry name" value="DNA-BINDING TRANSCRIPTIONAL ACTIVATOR ADER"/>
    <property type="match status" value="1"/>
</dbReference>
<evidence type="ECO:0000313" key="5">
    <source>
        <dbReference type="Proteomes" id="UP001597368"/>
    </source>
</evidence>
<protein>
    <submittedName>
        <fullName evidence="4">PucR family transcriptional regulator</fullName>
    </submittedName>
</protein>
<dbReference type="EMBL" id="JBHUFV010000052">
    <property type="protein sequence ID" value="MFD1936863.1"/>
    <property type="molecule type" value="Genomic_DNA"/>
</dbReference>
<dbReference type="InterPro" id="IPR042070">
    <property type="entry name" value="PucR_C-HTH_sf"/>
</dbReference>
<dbReference type="InterPro" id="IPR051448">
    <property type="entry name" value="CdaR-like_regulators"/>
</dbReference>
<feature type="domain" description="PucR C-terminal helix-turn-helix" evidence="2">
    <location>
        <begin position="438"/>
        <end position="493"/>
    </location>
</feature>
<organism evidence="4 5">
    <name type="scientific">Nonomuraea mangrovi</name>
    <dbReference type="NCBI Taxonomy" id="2316207"/>
    <lineage>
        <taxon>Bacteria</taxon>
        <taxon>Bacillati</taxon>
        <taxon>Actinomycetota</taxon>
        <taxon>Actinomycetes</taxon>
        <taxon>Streptosporangiales</taxon>
        <taxon>Streptosporangiaceae</taxon>
        <taxon>Nonomuraea</taxon>
    </lineage>
</organism>
<dbReference type="PANTHER" id="PTHR33744">
    <property type="entry name" value="CARBOHYDRATE DIACID REGULATOR"/>
    <property type="match status" value="1"/>
</dbReference>
<dbReference type="RefSeq" id="WP_379577522.1">
    <property type="nucleotide sequence ID" value="NZ_JBHUFV010000052.1"/>
</dbReference>
<dbReference type="Proteomes" id="UP001597368">
    <property type="component" value="Unassembled WGS sequence"/>
</dbReference>
<dbReference type="Pfam" id="PF13556">
    <property type="entry name" value="HTH_30"/>
    <property type="match status" value="1"/>
</dbReference>
<proteinExistence type="inferred from homology"/>
<dbReference type="InterPro" id="IPR041522">
    <property type="entry name" value="CdaR_GGDEF"/>
</dbReference>
<feature type="domain" description="CdaR GGDEF-like" evidence="3">
    <location>
        <begin position="252"/>
        <end position="381"/>
    </location>
</feature>
<accession>A0ABW4T4F8</accession>
<evidence type="ECO:0000256" key="1">
    <source>
        <dbReference type="ARBA" id="ARBA00006754"/>
    </source>
</evidence>
<dbReference type="Pfam" id="PF17853">
    <property type="entry name" value="GGDEF_2"/>
    <property type="match status" value="1"/>
</dbReference>
<sequence length="498" mass="51545">MTQTPPTVADLLAHPVRFGLTLLAGPGAGRPIEKVTAVSTLPGVVHAAEGSLVVILEPPGSALTGYEADVAIRHAADRGLVALVLTGPVRLPVTSQHLAKRAQVPVLGSETAQDGAELLLRIDRYARGGASDALARAAAAIEAAQNAADAASDDPVAAVLAAAGDALGCTVDLLEYAPTAPNSPGAVVIGDQAVAEVVAGTHDEAAHVALPAVAAVVSRVRQNELNRRFAATMTRAELIVQIALAERAQLPQLSAQAQRAGLPVQQTHVVAWVRVEAAEGAPAGLFQQRQLLAALELAALQALDGRPGMWHVASFSGDLIVVFTDPVAGAHLYGRVRQEMQALLATLAERGDALVTVGMGTPQAGPDGIRQSAAEARVAADSAAVRGRRGTIADTDASGLRRILADLYSSPLSRGLLAELLAPLDALGPERSWIGVVTLSAFLDSQGSPTKTGRALHLHANAVSYRLRWITEALDADLDDPDVRFALQMACRVRLLGA</sequence>